<dbReference type="EnsemblPlants" id="AET00219">
    <property type="protein sequence ID" value="AET00219"/>
    <property type="gene ID" value="MTR_5g089630"/>
</dbReference>
<reference evidence="1 3" key="1">
    <citation type="journal article" date="2011" name="Nature">
        <title>The Medicago genome provides insight into the evolution of rhizobial symbioses.</title>
        <authorList>
            <person name="Young N.D."/>
            <person name="Debelle F."/>
            <person name="Oldroyd G.E."/>
            <person name="Geurts R."/>
            <person name="Cannon S.B."/>
            <person name="Udvardi M.K."/>
            <person name="Benedito V.A."/>
            <person name="Mayer K.F."/>
            <person name="Gouzy J."/>
            <person name="Schoof H."/>
            <person name="Van de Peer Y."/>
            <person name="Proost S."/>
            <person name="Cook D.R."/>
            <person name="Meyers B.C."/>
            <person name="Spannagl M."/>
            <person name="Cheung F."/>
            <person name="De Mita S."/>
            <person name="Krishnakumar V."/>
            <person name="Gundlach H."/>
            <person name="Zhou S."/>
            <person name="Mudge J."/>
            <person name="Bharti A.K."/>
            <person name="Murray J.D."/>
            <person name="Naoumkina M.A."/>
            <person name="Rosen B."/>
            <person name="Silverstein K.A."/>
            <person name="Tang H."/>
            <person name="Rombauts S."/>
            <person name="Zhao P.X."/>
            <person name="Zhou P."/>
            <person name="Barbe V."/>
            <person name="Bardou P."/>
            <person name="Bechner M."/>
            <person name="Bellec A."/>
            <person name="Berger A."/>
            <person name="Berges H."/>
            <person name="Bidwell S."/>
            <person name="Bisseling T."/>
            <person name="Choisne N."/>
            <person name="Couloux A."/>
            <person name="Denny R."/>
            <person name="Deshpande S."/>
            <person name="Dai X."/>
            <person name="Doyle J.J."/>
            <person name="Dudez A.M."/>
            <person name="Farmer A.D."/>
            <person name="Fouteau S."/>
            <person name="Franken C."/>
            <person name="Gibelin C."/>
            <person name="Gish J."/>
            <person name="Goldstein S."/>
            <person name="Gonzalez A.J."/>
            <person name="Green P.J."/>
            <person name="Hallab A."/>
            <person name="Hartog M."/>
            <person name="Hua A."/>
            <person name="Humphray S.J."/>
            <person name="Jeong D.H."/>
            <person name="Jing Y."/>
            <person name="Jocker A."/>
            <person name="Kenton S.M."/>
            <person name="Kim D.J."/>
            <person name="Klee K."/>
            <person name="Lai H."/>
            <person name="Lang C."/>
            <person name="Lin S."/>
            <person name="Macmil S.L."/>
            <person name="Magdelenat G."/>
            <person name="Matthews L."/>
            <person name="McCorrison J."/>
            <person name="Monaghan E.L."/>
            <person name="Mun J.H."/>
            <person name="Najar F.Z."/>
            <person name="Nicholson C."/>
            <person name="Noirot C."/>
            <person name="O'Bleness M."/>
            <person name="Paule C.R."/>
            <person name="Poulain J."/>
            <person name="Prion F."/>
            <person name="Qin B."/>
            <person name="Qu C."/>
            <person name="Retzel E.F."/>
            <person name="Riddle C."/>
            <person name="Sallet E."/>
            <person name="Samain S."/>
            <person name="Samson N."/>
            <person name="Sanders I."/>
            <person name="Saurat O."/>
            <person name="Scarpelli C."/>
            <person name="Schiex T."/>
            <person name="Segurens B."/>
            <person name="Severin A.J."/>
            <person name="Sherrier D.J."/>
            <person name="Shi R."/>
            <person name="Sims S."/>
            <person name="Singer S.R."/>
            <person name="Sinharoy S."/>
            <person name="Sterck L."/>
            <person name="Viollet A."/>
            <person name="Wang B.B."/>
            <person name="Wang K."/>
            <person name="Wang M."/>
            <person name="Wang X."/>
            <person name="Warfsmann J."/>
            <person name="Weissenbach J."/>
            <person name="White D.D."/>
            <person name="White J.D."/>
            <person name="Wiley G.B."/>
            <person name="Wincker P."/>
            <person name="Xing Y."/>
            <person name="Yang L."/>
            <person name="Yao Z."/>
            <person name="Ying F."/>
            <person name="Zhai J."/>
            <person name="Zhou L."/>
            <person name="Zuber A."/>
            <person name="Denarie J."/>
            <person name="Dixon R.A."/>
            <person name="May G.D."/>
            <person name="Schwartz D.C."/>
            <person name="Rogers J."/>
            <person name="Quetier F."/>
            <person name="Town C.D."/>
            <person name="Roe B.A."/>
        </authorList>
    </citation>
    <scope>NUCLEOTIDE SEQUENCE [LARGE SCALE GENOMIC DNA]</scope>
    <source>
        <strain evidence="1">A17</strain>
        <strain evidence="2 3">cv. Jemalong A17</strain>
    </source>
</reference>
<organism evidence="1 3">
    <name type="scientific">Medicago truncatula</name>
    <name type="common">Barrel medic</name>
    <name type="synonym">Medicago tribuloides</name>
    <dbReference type="NCBI Taxonomy" id="3880"/>
    <lineage>
        <taxon>Eukaryota</taxon>
        <taxon>Viridiplantae</taxon>
        <taxon>Streptophyta</taxon>
        <taxon>Embryophyta</taxon>
        <taxon>Tracheophyta</taxon>
        <taxon>Spermatophyta</taxon>
        <taxon>Magnoliopsida</taxon>
        <taxon>eudicotyledons</taxon>
        <taxon>Gunneridae</taxon>
        <taxon>Pentapetalae</taxon>
        <taxon>rosids</taxon>
        <taxon>fabids</taxon>
        <taxon>Fabales</taxon>
        <taxon>Fabaceae</taxon>
        <taxon>Papilionoideae</taxon>
        <taxon>50 kb inversion clade</taxon>
        <taxon>NPAAA clade</taxon>
        <taxon>Hologalegina</taxon>
        <taxon>IRL clade</taxon>
        <taxon>Trifolieae</taxon>
        <taxon>Medicago</taxon>
    </lineage>
</organism>
<evidence type="ECO:0000313" key="1">
    <source>
        <dbReference type="EMBL" id="AET00219.1"/>
    </source>
</evidence>
<dbReference type="Proteomes" id="UP000002051">
    <property type="component" value="Chromosome 5"/>
</dbReference>
<gene>
    <name evidence="1" type="ordered locus">MTR_5g089630</name>
</gene>
<dbReference type="PaxDb" id="3880-AET00219"/>
<proteinExistence type="predicted"/>
<dbReference type="AlphaFoldDB" id="G7K347"/>
<keyword evidence="3" id="KW-1185">Reference proteome</keyword>
<dbReference type="EMBL" id="CM001221">
    <property type="protein sequence ID" value="AET00219.1"/>
    <property type="molecule type" value="Genomic_DNA"/>
</dbReference>
<sequence length="56" mass="6558">MTNFKWVLGARFGTKDEFKEAITNYAMWLANDEAISKKSFNRRGSLELKNALFKLR</sequence>
<reference evidence="2" key="3">
    <citation type="submission" date="2015-04" db="UniProtKB">
        <authorList>
            <consortium name="EnsemblPlants"/>
        </authorList>
    </citation>
    <scope>IDENTIFICATION</scope>
    <source>
        <strain evidence="2">cv. Jemalong A17</strain>
    </source>
</reference>
<evidence type="ECO:0000313" key="3">
    <source>
        <dbReference type="Proteomes" id="UP000002051"/>
    </source>
</evidence>
<reference evidence="1 3" key="2">
    <citation type="journal article" date="2014" name="BMC Genomics">
        <title>An improved genome release (version Mt4.0) for the model legume Medicago truncatula.</title>
        <authorList>
            <person name="Tang H."/>
            <person name="Krishnakumar V."/>
            <person name="Bidwell S."/>
            <person name="Rosen B."/>
            <person name="Chan A."/>
            <person name="Zhou S."/>
            <person name="Gentzbittel L."/>
            <person name="Childs K.L."/>
            <person name="Yandell M."/>
            <person name="Gundlach H."/>
            <person name="Mayer K.F."/>
            <person name="Schwartz D.C."/>
            <person name="Town C.D."/>
        </authorList>
    </citation>
    <scope>GENOME REANNOTATION</scope>
    <source>
        <strain evidence="2 3">cv. Jemalong A17</strain>
    </source>
</reference>
<name>G7K347_MEDTR</name>
<accession>G7K347</accession>
<dbReference type="HOGENOM" id="CLU_3017303_0_0_1"/>
<protein>
    <submittedName>
        <fullName evidence="1 2">Uncharacterized protein</fullName>
    </submittedName>
</protein>
<evidence type="ECO:0000313" key="2">
    <source>
        <dbReference type="EnsemblPlants" id="AET00219"/>
    </source>
</evidence>